<dbReference type="EMBL" id="CM045760">
    <property type="protein sequence ID" value="KAI8026869.1"/>
    <property type="molecule type" value="Genomic_DNA"/>
</dbReference>
<gene>
    <name evidence="1" type="ORF">LOK49_LG02G01447</name>
</gene>
<keyword evidence="2" id="KW-1185">Reference proteome</keyword>
<name>A0ACC0INL5_9ERIC</name>
<evidence type="ECO:0000313" key="1">
    <source>
        <dbReference type="EMBL" id="KAI8026869.1"/>
    </source>
</evidence>
<protein>
    <submittedName>
        <fullName evidence="1">Uncharacterized protein</fullName>
    </submittedName>
</protein>
<reference evidence="1 2" key="1">
    <citation type="journal article" date="2022" name="Plant J.">
        <title>Chromosome-level genome of Camellia lanceoleosa provides a valuable resource for understanding genome evolution and self-incompatibility.</title>
        <authorList>
            <person name="Gong W."/>
            <person name="Xiao S."/>
            <person name="Wang L."/>
            <person name="Liao Z."/>
            <person name="Chang Y."/>
            <person name="Mo W."/>
            <person name="Hu G."/>
            <person name="Li W."/>
            <person name="Zhao G."/>
            <person name="Zhu H."/>
            <person name="Hu X."/>
            <person name="Ji K."/>
            <person name="Xiang X."/>
            <person name="Song Q."/>
            <person name="Yuan D."/>
            <person name="Jin S."/>
            <person name="Zhang L."/>
        </authorList>
    </citation>
    <scope>NUCLEOTIDE SEQUENCE [LARGE SCALE GENOMIC DNA]</scope>
    <source>
        <strain evidence="1">SQ_2022a</strain>
    </source>
</reference>
<organism evidence="1 2">
    <name type="scientific">Camellia lanceoleosa</name>
    <dbReference type="NCBI Taxonomy" id="1840588"/>
    <lineage>
        <taxon>Eukaryota</taxon>
        <taxon>Viridiplantae</taxon>
        <taxon>Streptophyta</taxon>
        <taxon>Embryophyta</taxon>
        <taxon>Tracheophyta</taxon>
        <taxon>Spermatophyta</taxon>
        <taxon>Magnoliopsida</taxon>
        <taxon>eudicotyledons</taxon>
        <taxon>Gunneridae</taxon>
        <taxon>Pentapetalae</taxon>
        <taxon>asterids</taxon>
        <taxon>Ericales</taxon>
        <taxon>Theaceae</taxon>
        <taxon>Camellia</taxon>
    </lineage>
</organism>
<sequence>MFLFGTTLFADRGNTVGLYLLIALVDLSQVSRYD</sequence>
<proteinExistence type="predicted"/>
<evidence type="ECO:0000313" key="2">
    <source>
        <dbReference type="Proteomes" id="UP001060215"/>
    </source>
</evidence>
<comment type="caution">
    <text evidence="1">The sequence shown here is derived from an EMBL/GenBank/DDBJ whole genome shotgun (WGS) entry which is preliminary data.</text>
</comment>
<accession>A0ACC0INL5</accession>
<dbReference type="Proteomes" id="UP001060215">
    <property type="component" value="Chromosome 3"/>
</dbReference>